<dbReference type="EMBL" id="KZ613944">
    <property type="protein sequence ID" value="PMD41191.1"/>
    <property type="molecule type" value="Genomic_DNA"/>
</dbReference>
<protein>
    <submittedName>
        <fullName evidence="2">Uncharacterized protein</fullName>
    </submittedName>
</protein>
<feature type="transmembrane region" description="Helical" evidence="1">
    <location>
        <begin position="182"/>
        <end position="200"/>
    </location>
</feature>
<keyword evidence="1" id="KW-1133">Transmembrane helix</keyword>
<name>A0A2J6RRN9_HYAVF</name>
<keyword evidence="1" id="KW-0472">Membrane</keyword>
<keyword evidence="3" id="KW-1185">Reference proteome</keyword>
<dbReference type="AlphaFoldDB" id="A0A2J6RRN9"/>
<feature type="transmembrane region" description="Helical" evidence="1">
    <location>
        <begin position="18"/>
        <end position="42"/>
    </location>
</feature>
<evidence type="ECO:0000256" key="1">
    <source>
        <dbReference type="SAM" id="Phobius"/>
    </source>
</evidence>
<reference evidence="2 3" key="1">
    <citation type="submission" date="2016-04" db="EMBL/GenBank/DDBJ databases">
        <title>A degradative enzymes factory behind the ericoid mycorrhizal symbiosis.</title>
        <authorList>
            <consortium name="DOE Joint Genome Institute"/>
            <person name="Martino E."/>
            <person name="Morin E."/>
            <person name="Grelet G."/>
            <person name="Kuo A."/>
            <person name="Kohler A."/>
            <person name="Daghino S."/>
            <person name="Barry K."/>
            <person name="Choi C."/>
            <person name="Cichocki N."/>
            <person name="Clum A."/>
            <person name="Copeland A."/>
            <person name="Hainaut M."/>
            <person name="Haridas S."/>
            <person name="Labutti K."/>
            <person name="Lindquist E."/>
            <person name="Lipzen A."/>
            <person name="Khouja H.-R."/>
            <person name="Murat C."/>
            <person name="Ohm R."/>
            <person name="Olson A."/>
            <person name="Spatafora J."/>
            <person name="Veneault-Fourrey C."/>
            <person name="Henrissat B."/>
            <person name="Grigoriev I."/>
            <person name="Martin F."/>
            <person name="Perotto S."/>
        </authorList>
    </citation>
    <scope>NUCLEOTIDE SEQUENCE [LARGE SCALE GENOMIC DNA]</scope>
    <source>
        <strain evidence="2 3">F</strain>
    </source>
</reference>
<keyword evidence="1" id="KW-0812">Transmembrane</keyword>
<organism evidence="2 3">
    <name type="scientific">Hyaloscypha variabilis (strain UAMH 11265 / GT02V1 / F)</name>
    <name type="common">Meliniomyces variabilis</name>
    <dbReference type="NCBI Taxonomy" id="1149755"/>
    <lineage>
        <taxon>Eukaryota</taxon>
        <taxon>Fungi</taxon>
        <taxon>Dikarya</taxon>
        <taxon>Ascomycota</taxon>
        <taxon>Pezizomycotina</taxon>
        <taxon>Leotiomycetes</taxon>
        <taxon>Helotiales</taxon>
        <taxon>Hyaloscyphaceae</taxon>
        <taxon>Hyaloscypha</taxon>
        <taxon>Hyaloscypha variabilis</taxon>
    </lineage>
</organism>
<proteinExistence type="predicted"/>
<dbReference type="Proteomes" id="UP000235786">
    <property type="component" value="Unassembled WGS sequence"/>
</dbReference>
<sequence>MPTWRQHQILVTDDNAQIISNTIAVALTLALPRLLVFIKLLLPPCTKAFSWCHQIAGTKLAQLTSFSRHLNRGNGGNIALSSLVSDFGNRGGSQDNAERNRLPQGSIYPPPRLHQPAHILDSSSRLASGLTSTLQESSSFEDGAARIIRGHLAQVPPRLGEEDFGFRRWCIIIVGNFKEDKWGFILVSALTLALFAVFIGEQVLAIATAGIVNGSTGLSASPDCGLWTIDMSGMSDFEKVFYQLNWFSDAESRAVTYAETCYPDNSTIDACNTFYESKIAYEVKHDSPCPFYGDVCLDGENSAYTLDTGYLDSRILGINGAPRYQFRRRTACAPLVVNASYIRLGVDDPSRVDYLYGNSATDGRTYSDFVGDSWKVGFDLSSYRVIRRHGSGLGGNQIQGDMMLLPEFLAPNSEITLFFIRTMNIVYYGPNDDPIFPADVNGTTPGAPIIWANPLQRSSVLGCADMSEIRDMETGDIWIPKAMDLNRFSSLDKERRNLLTLLMISLWRSSTFHTVTSRPGSRFDVQSKLVGSLSQNLGHEQWKLEVRKMFETSLARIQGDVLDIVRGVGKDRPFARNALTEDNLSLCHIVKFQSVGWRNITLLWLVTLPTFSFVLWVLTIEVGNPTGERQQVHQPEEPSAESPEKIVLLIWLFKNVHVPFAPRFRKI</sequence>
<accession>A0A2J6RRN9</accession>
<evidence type="ECO:0000313" key="2">
    <source>
        <dbReference type="EMBL" id="PMD41191.1"/>
    </source>
</evidence>
<gene>
    <name evidence="2" type="ORF">L207DRAFT_581636</name>
</gene>
<dbReference type="OrthoDB" id="3540210at2759"/>
<evidence type="ECO:0000313" key="3">
    <source>
        <dbReference type="Proteomes" id="UP000235786"/>
    </source>
</evidence>